<dbReference type="EC" id="2.2.1.1" evidence="2"/>
<organism evidence="2 3">
    <name type="scientific">Kluyvera cryocrescens</name>
    <name type="common">Kluyvera citrophila</name>
    <dbReference type="NCBI Taxonomy" id="580"/>
    <lineage>
        <taxon>Bacteria</taxon>
        <taxon>Pseudomonadati</taxon>
        <taxon>Pseudomonadota</taxon>
        <taxon>Gammaproteobacteria</taxon>
        <taxon>Enterobacterales</taxon>
        <taxon>Enterobacteriaceae</taxon>
        <taxon>Kluyvera</taxon>
    </lineage>
</organism>
<evidence type="ECO:0000313" key="3">
    <source>
        <dbReference type="Proteomes" id="UP000401081"/>
    </source>
</evidence>
<dbReference type="InterPro" id="IPR005474">
    <property type="entry name" value="Transketolase_N"/>
</dbReference>
<sequence length="125" mass="14109">MALVREQLQWPYPPFEIPADVYAAWDATEQGAKVQQEWDALFAEYAQQWPELAAEFTRRMKGELPATWAENMQQYVRDLQANPAALATRQVSQKCLNHFAGLLPELMGGSADLSSVQPDSSPEIR</sequence>
<dbReference type="GO" id="GO:0004802">
    <property type="term" value="F:transketolase activity"/>
    <property type="evidence" value="ECO:0007669"/>
    <property type="project" value="UniProtKB-EC"/>
</dbReference>
<reference evidence="2 3" key="1">
    <citation type="submission" date="2019-03" db="EMBL/GenBank/DDBJ databases">
        <authorList>
            <consortium name="Pathogen Informatics"/>
        </authorList>
    </citation>
    <scope>NUCLEOTIDE SEQUENCE [LARGE SCALE GENOMIC DNA]</scope>
    <source>
        <strain evidence="2 3">NCTC12993</strain>
    </source>
</reference>
<dbReference type="GO" id="GO:0006098">
    <property type="term" value="P:pentose-phosphate shunt"/>
    <property type="evidence" value="ECO:0007669"/>
    <property type="project" value="TreeGrafter"/>
</dbReference>
<dbReference type="InterPro" id="IPR033247">
    <property type="entry name" value="Transketolase_fam"/>
</dbReference>
<dbReference type="Gene3D" id="3.40.50.970">
    <property type="match status" value="2"/>
</dbReference>
<dbReference type="InterPro" id="IPR029061">
    <property type="entry name" value="THDP-binding"/>
</dbReference>
<feature type="domain" description="Transketolase N-terminal" evidence="1">
    <location>
        <begin position="2"/>
        <end position="65"/>
    </location>
</feature>
<gene>
    <name evidence="2" type="primary">tktB</name>
    <name evidence="2" type="ORF">NCTC12993_04808</name>
</gene>
<dbReference type="SUPFAM" id="SSF52518">
    <property type="entry name" value="Thiamin diphosphate-binding fold (THDP-binding)"/>
    <property type="match status" value="1"/>
</dbReference>
<dbReference type="EMBL" id="CAADJD010000021">
    <property type="protein sequence ID" value="VFS72072.1"/>
    <property type="molecule type" value="Genomic_DNA"/>
</dbReference>
<dbReference type="GO" id="GO:0005829">
    <property type="term" value="C:cytosol"/>
    <property type="evidence" value="ECO:0007669"/>
    <property type="project" value="TreeGrafter"/>
</dbReference>
<keyword evidence="3" id="KW-1185">Reference proteome</keyword>
<dbReference type="Pfam" id="PF00456">
    <property type="entry name" value="Transketolase_N"/>
    <property type="match status" value="1"/>
</dbReference>
<protein>
    <submittedName>
        <fullName evidence="2">Transketolase 2</fullName>
        <ecNumber evidence="2">2.2.1.1</ecNumber>
    </submittedName>
</protein>
<dbReference type="Proteomes" id="UP000401081">
    <property type="component" value="Unassembled WGS sequence"/>
</dbReference>
<dbReference type="PANTHER" id="PTHR43522">
    <property type="entry name" value="TRANSKETOLASE"/>
    <property type="match status" value="1"/>
</dbReference>
<name>A0A485BJ19_KLUCR</name>
<proteinExistence type="predicted"/>
<dbReference type="AlphaFoldDB" id="A0A485BJ19"/>
<evidence type="ECO:0000313" key="2">
    <source>
        <dbReference type="EMBL" id="VFS72072.1"/>
    </source>
</evidence>
<dbReference type="PANTHER" id="PTHR43522:SF2">
    <property type="entry name" value="TRANSKETOLASE 1-RELATED"/>
    <property type="match status" value="1"/>
</dbReference>
<keyword evidence="2" id="KW-0808">Transferase</keyword>
<accession>A0A485BJ19</accession>
<evidence type="ECO:0000259" key="1">
    <source>
        <dbReference type="Pfam" id="PF00456"/>
    </source>
</evidence>